<comment type="caution">
    <text evidence="1">The sequence shown here is derived from an EMBL/GenBank/DDBJ whole genome shotgun (WGS) entry which is preliminary data.</text>
</comment>
<gene>
    <name evidence="1" type="ORF">MF672_003570</name>
</gene>
<dbReference type="Proteomes" id="UP001317259">
    <property type="component" value="Unassembled WGS sequence"/>
</dbReference>
<proteinExistence type="predicted"/>
<evidence type="ECO:0000313" key="2">
    <source>
        <dbReference type="Proteomes" id="UP001317259"/>
    </source>
</evidence>
<organism evidence="1 2">
    <name type="scientific">Actinomadura luzonensis</name>
    <dbReference type="NCBI Taxonomy" id="2805427"/>
    <lineage>
        <taxon>Bacteria</taxon>
        <taxon>Bacillati</taxon>
        <taxon>Actinomycetota</taxon>
        <taxon>Actinomycetes</taxon>
        <taxon>Streptosporangiales</taxon>
        <taxon>Thermomonosporaceae</taxon>
        <taxon>Actinomadura</taxon>
    </lineage>
</organism>
<dbReference type="InterPro" id="IPR018988">
    <property type="entry name" value="DUF2000"/>
</dbReference>
<protein>
    <submittedName>
        <fullName evidence="1">DUF2000 domain-containing protein</fullName>
    </submittedName>
</protein>
<evidence type="ECO:0000313" key="1">
    <source>
        <dbReference type="EMBL" id="MCK2212882.1"/>
    </source>
</evidence>
<name>A0ABT0FKP3_9ACTN</name>
<accession>A0ABT0FKP3</accession>
<dbReference type="RefSeq" id="WP_242378473.1">
    <property type="nucleotide sequence ID" value="NZ_JAKRKC020000001.1"/>
</dbReference>
<dbReference type="SUPFAM" id="SSF102462">
    <property type="entry name" value="Peptidyl-tRNA hydrolase II"/>
    <property type="match status" value="1"/>
</dbReference>
<dbReference type="EMBL" id="JAKRKC020000001">
    <property type="protein sequence ID" value="MCK2212882.1"/>
    <property type="molecule type" value="Genomic_DNA"/>
</dbReference>
<sequence>MRFDTKIGIVVRDDLAVWQRLNVTAFLASAVAGGRPETVGEPYEDGSGVTYLPMFRQPVLVYAGGLEDLRGVREKAVGRGLDVAVYTEEMFKTGHDADNRAVVRGVESGGLLLVGVAVHGPRNAFDKTLKGLPLHP</sequence>
<dbReference type="Gene3D" id="3.40.1490.10">
    <property type="entry name" value="Bit1"/>
    <property type="match status" value="1"/>
</dbReference>
<dbReference type="InterPro" id="IPR023476">
    <property type="entry name" value="Pep_tRNA_hydro_II_dom_sf"/>
</dbReference>
<keyword evidence="2" id="KW-1185">Reference proteome</keyword>
<reference evidence="1 2" key="1">
    <citation type="submission" date="2022-04" db="EMBL/GenBank/DDBJ databases">
        <title>Genome draft of Actinomadura sp. ATCC 31491.</title>
        <authorList>
            <person name="Shi X."/>
            <person name="Du Y."/>
        </authorList>
    </citation>
    <scope>NUCLEOTIDE SEQUENCE [LARGE SCALE GENOMIC DNA]</scope>
    <source>
        <strain evidence="1 2">ATCC 31491</strain>
    </source>
</reference>
<dbReference type="Pfam" id="PF09391">
    <property type="entry name" value="DUF2000"/>
    <property type="match status" value="1"/>
</dbReference>